<proteinExistence type="predicted"/>
<evidence type="ECO:0000313" key="1">
    <source>
        <dbReference type="EMBL" id="GMF41629.1"/>
    </source>
</evidence>
<organism evidence="1 2">
    <name type="scientific">Phytophthora lilii</name>
    <dbReference type="NCBI Taxonomy" id="2077276"/>
    <lineage>
        <taxon>Eukaryota</taxon>
        <taxon>Sar</taxon>
        <taxon>Stramenopiles</taxon>
        <taxon>Oomycota</taxon>
        <taxon>Peronosporomycetes</taxon>
        <taxon>Peronosporales</taxon>
        <taxon>Peronosporaceae</taxon>
        <taxon>Phytophthora</taxon>
    </lineage>
</organism>
<evidence type="ECO:0000313" key="2">
    <source>
        <dbReference type="Proteomes" id="UP001165083"/>
    </source>
</evidence>
<dbReference type="AlphaFoldDB" id="A0A9W6XMM1"/>
<dbReference type="EMBL" id="BSXW01002273">
    <property type="protein sequence ID" value="GMF41629.1"/>
    <property type="molecule type" value="Genomic_DNA"/>
</dbReference>
<reference evidence="1" key="1">
    <citation type="submission" date="2023-04" db="EMBL/GenBank/DDBJ databases">
        <title>Phytophthora lilii NBRC 32176.</title>
        <authorList>
            <person name="Ichikawa N."/>
            <person name="Sato H."/>
            <person name="Tonouchi N."/>
        </authorList>
    </citation>
    <scope>NUCLEOTIDE SEQUENCE</scope>
    <source>
        <strain evidence="1">NBRC 32176</strain>
    </source>
</reference>
<dbReference type="OrthoDB" id="97297at2759"/>
<protein>
    <submittedName>
        <fullName evidence="1">Unnamed protein product</fullName>
    </submittedName>
</protein>
<name>A0A9W6XMM1_9STRA</name>
<sequence length="195" mass="21567">MMKLKFENVTANIQHPSTLLCQMRRSKNISEERDAPEQAMLGSLDPRVCALLKFAVYMEISPQLLGPEYVFGNPAAGHRVIRRFLQDVFSSDDIQAQRSGNIGDGAQLQMIGMAERVDGAANELLGNGDSASMHQTGASLSMVTDTSRKGFATLQMQLFGLKCYLTGMTDEILRLRTEMQRENAKLLAVIRRIAA</sequence>
<accession>A0A9W6XMM1</accession>
<keyword evidence="2" id="KW-1185">Reference proteome</keyword>
<comment type="caution">
    <text evidence="1">The sequence shown here is derived from an EMBL/GenBank/DDBJ whole genome shotgun (WGS) entry which is preliminary data.</text>
</comment>
<dbReference type="Proteomes" id="UP001165083">
    <property type="component" value="Unassembled WGS sequence"/>
</dbReference>
<gene>
    <name evidence="1" type="ORF">Plil01_001668400</name>
</gene>